<keyword evidence="3" id="KW-1185">Reference proteome</keyword>
<evidence type="ECO:0000313" key="3">
    <source>
        <dbReference type="Proteomes" id="UP000610456"/>
    </source>
</evidence>
<gene>
    <name evidence="2" type="ORF">GCM10007103_10320</name>
</gene>
<dbReference type="RefSeq" id="WP_189603635.1">
    <property type="nucleotide sequence ID" value="NZ_BMXB01000002.1"/>
</dbReference>
<proteinExistence type="predicted"/>
<dbReference type="InterPro" id="IPR014973">
    <property type="entry name" value="DUF1835"/>
</dbReference>
<dbReference type="Proteomes" id="UP000610456">
    <property type="component" value="Unassembled WGS sequence"/>
</dbReference>
<protein>
    <recommendedName>
        <fullName evidence="1">DUF1835 domain-containing protein</fullName>
    </recommendedName>
</protein>
<dbReference type="Pfam" id="PF08874">
    <property type="entry name" value="DUF1835"/>
    <property type="match status" value="1"/>
</dbReference>
<evidence type="ECO:0000259" key="1">
    <source>
        <dbReference type="Pfam" id="PF08874"/>
    </source>
</evidence>
<dbReference type="EMBL" id="BMXB01000002">
    <property type="protein sequence ID" value="GHA30737.1"/>
    <property type="molecule type" value="Genomic_DNA"/>
</dbReference>
<reference evidence="2" key="2">
    <citation type="submission" date="2020-09" db="EMBL/GenBank/DDBJ databases">
        <authorList>
            <person name="Sun Q."/>
            <person name="Kim S."/>
        </authorList>
    </citation>
    <scope>NUCLEOTIDE SEQUENCE</scope>
    <source>
        <strain evidence="2">KCTC 12719</strain>
    </source>
</reference>
<reference evidence="2" key="1">
    <citation type="journal article" date="2014" name="Int. J. Syst. Evol. Microbiol.">
        <title>Complete genome sequence of Corynebacterium casei LMG S-19264T (=DSM 44701T), isolated from a smear-ripened cheese.</title>
        <authorList>
            <consortium name="US DOE Joint Genome Institute (JGI-PGF)"/>
            <person name="Walter F."/>
            <person name="Albersmeier A."/>
            <person name="Kalinowski J."/>
            <person name="Ruckert C."/>
        </authorList>
    </citation>
    <scope>NUCLEOTIDE SEQUENCE</scope>
    <source>
        <strain evidence="2">KCTC 12719</strain>
    </source>
</reference>
<organism evidence="2 3">
    <name type="scientific">Salinimicrobium marinum</name>
    <dbReference type="NCBI Taxonomy" id="680283"/>
    <lineage>
        <taxon>Bacteria</taxon>
        <taxon>Pseudomonadati</taxon>
        <taxon>Bacteroidota</taxon>
        <taxon>Flavobacteriia</taxon>
        <taxon>Flavobacteriales</taxon>
        <taxon>Flavobacteriaceae</taxon>
        <taxon>Salinimicrobium</taxon>
    </lineage>
</organism>
<feature type="domain" description="DUF1835" evidence="1">
    <location>
        <begin position="8"/>
        <end position="113"/>
    </location>
</feature>
<comment type="caution">
    <text evidence="2">The sequence shown here is derived from an EMBL/GenBank/DDBJ whole genome shotgun (WGS) entry which is preliminary data.</text>
</comment>
<dbReference type="AlphaFoldDB" id="A0A918S9Y2"/>
<sequence>MEEKKLLHITNGDDLVDKLQQLKIPGDVIVWREMLCEGPTLQEVGNEKFLEIRKKFLWENYKIPEQDYKEKFISELDKLAAINGYDEVILWFEFDLFSHMNMLAVISFLKQNRKNNPLYLVCSGRLKGDQELAPLSDLSVNQLQKHYDCKISLTDDDVQMATLIWDLYCSQNPIRLKSKIKKTTNFEYLSSCIRAHIERFPNAKSGLNSLEINVLKLIQKHQITSLHHLLGYALQYQGYYGYGDMQMQRVIQKLKPFYALENEKLTLSESGLNAISSSRNYYQELKDNDCYGGVGKYDYLYDPDSHNLLKL</sequence>
<accession>A0A918S9Y2</accession>
<name>A0A918S9Y2_9FLAO</name>
<evidence type="ECO:0000313" key="2">
    <source>
        <dbReference type="EMBL" id="GHA30737.1"/>
    </source>
</evidence>